<gene>
    <name evidence="2" type="ORF">MST27_14785</name>
</gene>
<evidence type="ECO:0000256" key="1">
    <source>
        <dbReference type="SAM" id="SignalP"/>
    </source>
</evidence>
<dbReference type="Proteomes" id="UP001139682">
    <property type="component" value="Unassembled WGS sequence"/>
</dbReference>
<feature type="chain" id="PRO_5040962866" evidence="1">
    <location>
        <begin position="27"/>
        <end position="198"/>
    </location>
</feature>
<evidence type="ECO:0000313" key="3">
    <source>
        <dbReference type="Proteomes" id="UP001139682"/>
    </source>
</evidence>
<sequence length="198" mass="22194">MNPRIKKLLGCAAIAALLAAGPNLNAKEGEMPKKMMMYYGGFEIEEMFDASQWFTRGMYRTRNIEADGGASNVTMLRSQPKPFTREQLSELPYAAAEAFDAGYLEGVDTEALILNPPDLSHRIRYAYSAFAEPNKPEDYYYLYLDLAGRRFAVTFSRDGKTGDNITGKAVKEISGDYASQAEHRKAFAEIDAFERKAR</sequence>
<comment type="caution">
    <text evidence="2">The sequence shown here is derived from an EMBL/GenBank/DDBJ whole genome shotgun (WGS) entry which is preliminary data.</text>
</comment>
<keyword evidence="3" id="KW-1185">Reference proteome</keyword>
<dbReference type="EMBL" id="JALGRD010000008">
    <property type="protein sequence ID" value="MCJ0974635.1"/>
    <property type="molecule type" value="Genomic_DNA"/>
</dbReference>
<evidence type="ECO:0000313" key="2">
    <source>
        <dbReference type="EMBL" id="MCJ0974635.1"/>
    </source>
</evidence>
<keyword evidence="1" id="KW-0732">Signal</keyword>
<accession>A0A9X1W515</accession>
<dbReference type="AlphaFoldDB" id="A0A9X1W515"/>
<name>A0A9X1W515_9GAMM</name>
<feature type="signal peptide" evidence="1">
    <location>
        <begin position="1"/>
        <end position="26"/>
    </location>
</feature>
<protein>
    <submittedName>
        <fullName evidence="2">Uncharacterized protein</fullName>
    </submittedName>
</protein>
<dbReference type="RefSeq" id="WP_243606708.1">
    <property type="nucleotide sequence ID" value="NZ_JALGRD010000008.1"/>
</dbReference>
<proteinExistence type="predicted"/>
<reference evidence="2" key="1">
    <citation type="submission" date="2022-03" db="EMBL/GenBank/DDBJ databases">
        <title>Pseudomonas marianensis sp. nov., a marine bacterium isolated from deep-sea sediments of the Mariana Trench.</title>
        <authorList>
            <person name="Wei Y."/>
        </authorList>
    </citation>
    <scope>NUCLEOTIDE SEQUENCE</scope>
    <source>
        <strain evidence="2">PS1</strain>
    </source>
</reference>
<organism evidence="2 3">
    <name type="scientific">Stutzerimonas marianensis</name>
    <dbReference type="NCBI Taxonomy" id="2929513"/>
    <lineage>
        <taxon>Bacteria</taxon>
        <taxon>Pseudomonadati</taxon>
        <taxon>Pseudomonadota</taxon>
        <taxon>Gammaproteobacteria</taxon>
        <taxon>Pseudomonadales</taxon>
        <taxon>Pseudomonadaceae</taxon>
        <taxon>Stutzerimonas</taxon>
    </lineage>
</organism>